<protein>
    <submittedName>
        <fullName evidence="1">Replication factor C subunit 2</fullName>
    </submittedName>
</protein>
<accession>A0A2Z7CWK6</accession>
<gene>
    <name evidence="1" type="ORF">F511_40175</name>
</gene>
<evidence type="ECO:0000313" key="2">
    <source>
        <dbReference type="Proteomes" id="UP000250235"/>
    </source>
</evidence>
<dbReference type="AlphaFoldDB" id="A0A2Z7CWK6"/>
<name>A0A2Z7CWK6_9LAMI</name>
<reference evidence="1 2" key="1">
    <citation type="journal article" date="2015" name="Proc. Natl. Acad. Sci. U.S.A.">
        <title>The resurrection genome of Boea hygrometrica: A blueprint for survival of dehydration.</title>
        <authorList>
            <person name="Xiao L."/>
            <person name="Yang G."/>
            <person name="Zhang L."/>
            <person name="Yang X."/>
            <person name="Zhao S."/>
            <person name="Ji Z."/>
            <person name="Zhou Q."/>
            <person name="Hu M."/>
            <person name="Wang Y."/>
            <person name="Chen M."/>
            <person name="Xu Y."/>
            <person name="Jin H."/>
            <person name="Xiao X."/>
            <person name="Hu G."/>
            <person name="Bao F."/>
            <person name="Hu Y."/>
            <person name="Wan P."/>
            <person name="Li L."/>
            <person name="Deng X."/>
            <person name="Kuang T."/>
            <person name="Xiang C."/>
            <person name="Zhu J.K."/>
            <person name="Oliver M.J."/>
            <person name="He Y."/>
        </authorList>
    </citation>
    <scope>NUCLEOTIDE SEQUENCE [LARGE SCALE GENOMIC DNA]</scope>
    <source>
        <strain evidence="2">cv. XS01</strain>
    </source>
</reference>
<dbReference type="EMBL" id="KQ993186">
    <property type="protein sequence ID" value="KZV49206.1"/>
    <property type="molecule type" value="Genomic_DNA"/>
</dbReference>
<keyword evidence="2" id="KW-1185">Reference proteome</keyword>
<sequence>MRCHYLISKMYAVGCRSGSAPRQAAEEQNFTGMRSIRVIQTNYYVSTYIGEQNFTGMRSIRVIKQIYVSTYIGCLASHLSGTCAWLQPVFQEPGASRLIAVTKQMGTTWKVRREGSSIDHQVLSVIPRGSWGDVVRCFTMVQWLPLPAAAAAGTSPGHLGFPGYSAGRGIDPARGAPGGG</sequence>
<dbReference type="Proteomes" id="UP000250235">
    <property type="component" value="Unassembled WGS sequence"/>
</dbReference>
<evidence type="ECO:0000313" key="1">
    <source>
        <dbReference type="EMBL" id="KZV49206.1"/>
    </source>
</evidence>
<proteinExistence type="predicted"/>
<organism evidence="1 2">
    <name type="scientific">Dorcoceras hygrometricum</name>
    <dbReference type="NCBI Taxonomy" id="472368"/>
    <lineage>
        <taxon>Eukaryota</taxon>
        <taxon>Viridiplantae</taxon>
        <taxon>Streptophyta</taxon>
        <taxon>Embryophyta</taxon>
        <taxon>Tracheophyta</taxon>
        <taxon>Spermatophyta</taxon>
        <taxon>Magnoliopsida</taxon>
        <taxon>eudicotyledons</taxon>
        <taxon>Gunneridae</taxon>
        <taxon>Pentapetalae</taxon>
        <taxon>asterids</taxon>
        <taxon>lamiids</taxon>
        <taxon>Lamiales</taxon>
        <taxon>Gesneriaceae</taxon>
        <taxon>Didymocarpoideae</taxon>
        <taxon>Trichosporeae</taxon>
        <taxon>Loxocarpinae</taxon>
        <taxon>Dorcoceras</taxon>
    </lineage>
</organism>